<evidence type="ECO:0000313" key="2">
    <source>
        <dbReference type="EMBL" id="VDN12684.1"/>
    </source>
</evidence>
<dbReference type="AlphaFoldDB" id="A0A3P7L816"/>
<dbReference type="Proteomes" id="UP000281553">
    <property type="component" value="Unassembled WGS sequence"/>
</dbReference>
<keyword evidence="3" id="KW-1185">Reference proteome</keyword>
<protein>
    <submittedName>
        <fullName evidence="2">Uncharacterized protein</fullName>
    </submittedName>
</protein>
<name>A0A3P7L816_DIBLA</name>
<accession>A0A3P7L816</accession>
<evidence type="ECO:0000313" key="3">
    <source>
        <dbReference type="Proteomes" id="UP000281553"/>
    </source>
</evidence>
<organism evidence="2 3">
    <name type="scientific">Dibothriocephalus latus</name>
    <name type="common">Fish tapeworm</name>
    <name type="synonym">Diphyllobothrium latum</name>
    <dbReference type="NCBI Taxonomy" id="60516"/>
    <lineage>
        <taxon>Eukaryota</taxon>
        <taxon>Metazoa</taxon>
        <taxon>Spiralia</taxon>
        <taxon>Lophotrochozoa</taxon>
        <taxon>Platyhelminthes</taxon>
        <taxon>Cestoda</taxon>
        <taxon>Eucestoda</taxon>
        <taxon>Diphyllobothriidea</taxon>
        <taxon>Diphyllobothriidae</taxon>
        <taxon>Dibothriocephalus</taxon>
    </lineage>
</organism>
<feature type="region of interest" description="Disordered" evidence="1">
    <location>
        <begin position="35"/>
        <end position="115"/>
    </location>
</feature>
<feature type="compositionally biased region" description="Polar residues" evidence="1">
    <location>
        <begin position="35"/>
        <end position="55"/>
    </location>
</feature>
<reference evidence="2 3" key="1">
    <citation type="submission" date="2018-11" db="EMBL/GenBank/DDBJ databases">
        <authorList>
            <consortium name="Pathogen Informatics"/>
        </authorList>
    </citation>
    <scope>NUCLEOTIDE SEQUENCE [LARGE SCALE GENOMIC DNA]</scope>
</reference>
<sequence length="115" mass="12338">MTSFLPSLPRQLFDMGSSFMDEVFKCFTLSISDMADTSSPQSAPTSAKPSCQAEATQPEGIPVYDDILPNAAKPTSSVSNNTFSRKPSSSPPPPILSPLTRDSPIQRPSLEKTDS</sequence>
<dbReference type="EMBL" id="UYRU01054501">
    <property type="protein sequence ID" value="VDN12684.1"/>
    <property type="molecule type" value="Genomic_DNA"/>
</dbReference>
<proteinExistence type="predicted"/>
<gene>
    <name evidence="2" type="ORF">DILT_LOCUS8515</name>
</gene>
<evidence type="ECO:0000256" key="1">
    <source>
        <dbReference type="SAM" id="MobiDB-lite"/>
    </source>
</evidence>
<feature type="compositionally biased region" description="Polar residues" evidence="1">
    <location>
        <begin position="73"/>
        <end position="86"/>
    </location>
</feature>